<accession>A0ABS9VPZ4</accession>
<dbReference type="Proteomes" id="UP001203058">
    <property type="component" value="Unassembled WGS sequence"/>
</dbReference>
<keyword evidence="4" id="KW-1185">Reference proteome</keyword>
<feature type="signal peptide" evidence="1">
    <location>
        <begin position="1"/>
        <end position="22"/>
    </location>
</feature>
<feature type="chain" id="PRO_5046035873" evidence="1">
    <location>
        <begin position="23"/>
        <end position="232"/>
    </location>
</feature>
<keyword evidence="1" id="KW-0732">Signal</keyword>
<feature type="domain" description="Putative auto-transporter adhesin head GIN" evidence="2">
    <location>
        <begin position="32"/>
        <end position="217"/>
    </location>
</feature>
<proteinExistence type="predicted"/>
<protein>
    <submittedName>
        <fullName evidence="3">DUF2807 domain-containing protein</fullName>
    </submittedName>
</protein>
<reference evidence="3 4" key="1">
    <citation type="submission" date="2022-03" db="EMBL/GenBank/DDBJ databases">
        <authorList>
            <person name="Jo J.-H."/>
            <person name="Im W.-T."/>
        </authorList>
    </citation>
    <scope>NUCLEOTIDE SEQUENCE [LARGE SCALE GENOMIC DNA]</scope>
    <source>
        <strain evidence="3 4">SM33</strain>
    </source>
</reference>
<dbReference type="Pfam" id="PF10988">
    <property type="entry name" value="DUF2807"/>
    <property type="match status" value="1"/>
</dbReference>
<dbReference type="EMBL" id="JAKZHW010000002">
    <property type="protein sequence ID" value="MCH8617036.1"/>
    <property type="molecule type" value="Genomic_DNA"/>
</dbReference>
<comment type="caution">
    <text evidence="3">The sequence shown here is derived from an EMBL/GenBank/DDBJ whole genome shotgun (WGS) entry which is preliminary data.</text>
</comment>
<organism evidence="3 4">
    <name type="scientific">Sphingomonas telluris</name>
    <dbReference type="NCBI Taxonomy" id="2907998"/>
    <lineage>
        <taxon>Bacteria</taxon>
        <taxon>Pseudomonadati</taxon>
        <taxon>Pseudomonadota</taxon>
        <taxon>Alphaproteobacteria</taxon>
        <taxon>Sphingomonadales</taxon>
        <taxon>Sphingomonadaceae</taxon>
        <taxon>Sphingomonas</taxon>
    </lineage>
</organism>
<evidence type="ECO:0000256" key="1">
    <source>
        <dbReference type="SAM" id="SignalP"/>
    </source>
</evidence>
<evidence type="ECO:0000313" key="3">
    <source>
        <dbReference type="EMBL" id="MCH8617036.1"/>
    </source>
</evidence>
<dbReference type="Gene3D" id="2.160.20.120">
    <property type="match status" value="1"/>
</dbReference>
<evidence type="ECO:0000259" key="2">
    <source>
        <dbReference type="Pfam" id="PF10988"/>
    </source>
</evidence>
<name>A0ABS9VPZ4_9SPHN</name>
<dbReference type="InterPro" id="IPR021255">
    <property type="entry name" value="DUF2807"/>
</dbReference>
<gene>
    <name evidence="3" type="ORF">LZ016_13120</name>
</gene>
<dbReference type="RefSeq" id="WP_241447912.1">
    <property type="nucleotide sequence ID" value="NZ_JAKZHW010000002.1"/>
</dbReference>
<sequence length="232" mass="22999">MKTIAALLAFSAAALAGSPALATERNFSVTSFERIRVDGPFKVTLRTGVAPFAKASGSSAALDRVSVDVQGSTLVVRSSASSWGGYPGQSVGPAEIIVGTHDLSQVWLNGAGTLQIDRVRGLSFGVDLQGAGSVAIGNADVDQLKVGISGTGSATLAGRAAKLTAIIRGVSSLDATNLQVKDASIGAEGPSQIKANVGGTLKVDARGTATIDVAGGPSCTVTAQGSASVTGC</sequence>
<evidence type="ECO:0000313" key="4">
    <source>
        <dbReference type="Proteomes" id="UP001203058"/>
    </source>
</evidence>